<dbReference type="GO" id="GO:0008168">
    <property type="term" value="F:methyltransferase activity"/>
    <property type="evidence" value="ECO:0007669"/>
    <property type="project" value="InterPro"/>
</dbReference>
<organism evidence="1 2">
    <name type="scientific">Pseudoleptotrichia goodfellowii</name>
    <dbReference type="NCBI Taxonomy" id="157692"/>
    <lineage>
        <taxon>Bacteria</taxon>
        <taxon>Fusobacteriati</taxon>
        <taxon>Fusobacteriota</taxon>
        <taxon>Fusobacteriia</taxon>
        <taxon>Fusobacteriales</taxon>
        <taxon>Leptotrichiaceae</taxon>
        <taxon>Pseudoleptotrichia</taxon>
    </lineage>
</organism>
<dbReference type="STRING" id="714315.GCA_000516535_00346"/>
<dbReference type="GO" id="GO:0032259">
    <property type="term" value="P:methylation"/>
    <property type="evidence" value="ECO:0007669"/>
    <property type="project" value="InterPro"/>
</dbReference>
<dbReference type="OrthoDB" id="9774673at2"/>
<dbReference type="Proteomes" id="UP000321606">
    <property type="component" value="Chromosome"/>
</dbReference>
<dbReference type="AlphaFoldDB" id="A0A510J800"/>
<sequence>MRKVSKMQNNLNNNFYSDEWNTDIKTVNKMIELLNPFPESKILCPFDTENSNFVKQLKEQGHEVIYGINDFLKSNKYNFDYIITNPPFSIKDAVIEKCLESGKRTCLVLPLESLAGVKRHRIFEKYNTKLEIYIPTRRVNYYDKNWKKRDGSNFHSIFIIFDKANVETKITFEFEEEKIKQLNLF</sequence>
<reference evidence="1 2" key="1">
    <citation type="submission" date="2019-07" db="EMBL/GenBank/DDBJ databases">
        <title>Complete Genome Sequence of Leptotrichia goodfellowii Strain JCM 16774.</title>
        <authorList>
            <person name="Watanabe S."/>
            <person name="Cui L."/>
        </authorList>
    </citation>
    <scope>NUCLEOTIDE SEQUENCE [LARGE SCALE GENOMIC DNA]</scope>
    <source>
        <strain evidence="1 2">JCM16774</strain>
    </source>
</reference>
<proteinExistence type="predicted"/>
<dbReference type="PROSITE" id="PS00092">
    <property type="entry name" value="N6_MTASE"/>
    <property type="match status" value="1"/>
</dbReference>
<gene>
    <name evidence="1" type="ORF">JCM16774_0333</name>
</gene>
<dbReference type="InterPro" id="IPR002052">
    <property type="entry name" value="DNA_methylase_N6_adenine_CS"/>
</dbReference>
<name>A0A510J800_9FUSO</name>
<evidence type="ECO:0000313" key="1">
    <source>
        <dbReference type="EMBL" id="BBM35420.1"/>
    </source>
</evidence>
<evidence type="ECO:0000313" key="2">
    <source>
        <dbReference type="Proteomes" id="UP000321606"/>
    </source>
</evidence>
<protein>
    <submittedName>
        <fullName evidence="1">Uncharacterized protein</fullName>
    </submittedName>
</protein>
<dbReference type="EMBL" id="AP019822">
    <property type="protein sequence ID" value="BBM35420.1"/>
    <property type="molecule type" value="Genomic_DNA"/>
</dbReference>
<accession>A0A510J800</accession>
<dbReference type="GO" id="GO:0003676">
    <property type="term" value="F:nucleic acid binding"/>
    <property type="evidence" value="ECO:0007669"/>
    <property type="project" value="InterPro"/>
</dbReference>
<dbReference type="KEGG" id="lgo:JCM16774_0333"/>
<dbReference type="RefSeq" id="WP_026736992.1">
    <property type="nucleotide sequence ID" value="NZ_AP019822.1"/>
</dbReference>